<dbReference type="Proteomes" id="UP001374535">
    <property type="component" value="Chromosome 1"/>
</dbReference>
<gene>
    <name evidence="1" type="ORF">V8G54_004741</name>
</gene>
<reference evidence="1 2" key="1">
    <citation type="journal article" date="2023" name="Life. Sci Alliance">
        <title>Evolutionary insights into 3D genome organization and epigenetic landscape of Vigna mungo.</title>
        <authorList>
            <person name="Junaid A."/>
            <person name="Singh B."/>
            <person name="Bhatia S."/>
        </authorList>
    </citation>
    <scope>NUCLEOTIDE SEQUENCE [LARGE SCALE GENOMIC DNA]</scope>
    <source>
        <strain evidence="1">Urdbean</strain>
    </source>
</reference>
<sequence length="141" mass="15950">MQGLKPQEPVEEAVRQCPNKTMLFNDGCYCKGSNHMNLALKNVSYVYESSSELVLWLSEFAPSVAVWLLLSTPQLSCEPLTSSSSTSLQDENVFEERVRIAEWTGQESINIMMVSHELGVARGIDHQHAHQRQNIELWSKV</sequence>
<evidence type="ECO:0000313" key="1">
    <source>
        <dbReference type="EMBL" id="WVZ26197.1"/>
    </source>
</evidence>
<organism evidence="1 2">
    <name type="scientific">Vigna mungo</name>
    <name type="common">Black gram</name>
    <name type="synonym">Phaseolus mungo</name>
    <dbReference type="NCBI Taxonomy" id="3915"/>
    <lineage>
        <taxon>Eukaryota</taxon>
        <taxon>Viridiplantae</taxon>
        <taxon>Streptophyta</taxon>
        <taxon>Embryophyta</taxon>
        <taxon>Tracheophyta</taxon>
        <taxon>Spermatophyta</taxon>
        <taxon>Magnoliopsida</taxon>
        <taxon>eudicotyledons</taxon>
        <taxon>Gunneridae</taxon>
        <taxon>Pentapetalae</taxon>
        <taxon>rosids</taxon>
        <taxon>fabids</taxon>
        <taxon>Fabales</taxon>
        <taxon>Fabaceae</taxon>
        <taxon>Papilionoideae</taxon>
        <taxon>50 kb inversion clade</taxon>
        <taxon>NPAAA clade</taxon>
        <taxon>indigoferoid/millettioid clade</taxon>
        <taxon>Phaseoleae</taxon>
        <taxon>Vigna</taxon>
    </lineage>
</organism>
<evidence type="ECO:0000313" key="2">
    <source>
        <dbReference type="Proteomes" id="UP001374535"/>
    </source>
</evidence>
<keyword evidence="2" id="KW-1185">Reference proteome</keyword>
<name>A0AAQ3PHR5_VIGMU</name>
<protein>
    <submittedName>
        <fullName evidence="1">Uncharacterized protein</fullName>
    </submittedName>
</protein>
<dbReference type="EMBL" id="CP144700">
    <property type="protein sequence ID" value="WVZ26197.1"/>
    <property type="molecule type" value="Genomic_DNA"/>
</dbReference>
<accession>A0AAQ3PHR5</accession>
<dbReference type="AlphaFoldDB" id="A0AAQ3PHR5"/>
<proteinExistence type="predicted"/>